<evidence type="ECO:0000256" key="1">
    <source>
        <dbReference type="SAM" id="MobiDB-lite"/>
    </source>
</evidence>
<organism evidence="2 3">
    <name type="scientific">Zosterops borbonicus</name>
    <dbReference type="NCBI Taxonomy" id="364589"/>
    <lineage>
        <taxon>Eukaryota</taxon>
        <taxon>Metazoa</taxon>
        <taxon>Chordata</taxon>
        <taxon>Craniata</taxon>
        <taxon>Vertebrata</taxon>
        <taxon>Euteleostomi</taxon>
        <taxon>Archelosauria</taxon>
        <taxon>Archosauria</taxon>
        <taxon>Dinosauria</taxon>
        <taxon>Saurischia</taxon>
        <taxon>Theropoda</taxon>
        <taxon>Coelurosauria</taxon>
        <taxon>Aves</taxon>
        <taxon>Neognathae</taxon>
        <taxon>Neoaves</taxon>
        <taxon>Telluraves</taxon>
        <taxon>Australaves</taxon>
        <taxon>Passeriformes</taxon>
        <taxon>Sylvioidea</taxon>
        <taxon>Zosteropidae</taxon>
        <taxon>Zosterops</taxon>
    </lineage>
</organism>
<reference evidence="2" key="1">
    <citation type="submission" date="2019-04" db="EMBL/GenBank/DDBJ databases">
        <title>Genome assembly of Zosterops borbonicus 15179.</title>
        <authorList>
            <person name="Leroy T."/>
            <person name="Anselmetti Y."/>
            <person name="Tilak M.-K."/>
            <person name="Nabholz B."/>
        </authorList>
    </citation>
    <scope>NUCLEOTIDE SEQUENCE</scope>
    <source>
        <strain evidence="2">HGM_15179</strain>
        <tissue evidence="2">Muscle</tissue>
    </source>
</reference>
<dbReference type="EMBL" id="SWJQ01000678">
    <property type="protein sequence ID" value="TRZ11682.1"/>
    <property type="molecule type" value="Genomic_DNA"/>
</dbReference>
<accession>A0A8K1G4P2</accession>
<dbReference type="AlphaFoldDB" id="A0A8K1G4P2"/>
<feature type="compositionally biased region" description="Polar residues" evidence="1">
    <location>
        <begin position="1"/>
        <end position="18"/>
    </location>
</feature>
<evidence type="ECO:0000313" key="2">
    <source>
        <dbReference type="EMBL" id="TRZ11682.1"/>
    </source>
</evidence>
<keyword evidence="3" id="KW-1185">Reference proteome</keyword>
<feature type="region of interest" description="Disordered" evidence="1">
    <location>
        <begin position="1"/>
        <end position="27"/>
    </location>
</feature>
<sequence>MPKSQHSCYTQFPKSTQKGKPDLNSKAALGIPEISLSDSRKQGYQMWRSRARHKIQPKPFLTRLQPFPLMVPREKNIFRSPSKILAKPQCSCDTQFPKYTNMDNQDRNSKAALGIPEIFIVRLQETRISNVEKQSTPQNPT</sequence>
<proteinExistence type="predicted"/>
<protein>
    <submittedName>
        <fullName evidence="2">Uncharacterized protein</fullName>
    </submittedName>
</protein>
<dbReference type="Proteomes" id="UP000796761">
    <property type="component" value="Unassembled WGS sequence"/>
</dbReference>
<name>A0A8K1G4P2_9PASS</name>
<gene>
    <name evidence="2" type="ORF">HGM15179_015420</name>
</gene>
<comment type="caution">
    <text evidence="2">The sequence shown here is derived from an EMBL/GenBank/DDBJ whole genome shotgun (WGS) entry which is preliminary data.</text>
</comment>
<evidence type="ECO:0000313" key="3">
    <source>
        <dbReference type="Proteomes" id="UP000796761"/>
    </source>
</evidence>